<evidence type="ECO:0008006" key="4">
    <source>
        <dbReference type="Google" id="ProtNLM"/>
    </source>
</evidence>
<feature type="signal peptide" evidence="1">
    <location>
        <begin position="1"/>
        <end position="19"/>
    </location>
</feature>
<evidence type="ECO:0000313" key="3">
    <source>
        <dbReference type="Proteomes" id="UP000183987"/>
    </source>
</evidence>
<protein>
    <recommendedName>
        <fullName evidence="4">Inhibitor of g-type lysozyme</fullName>
    </recommendedName>
</protein>
<accession>A0A1M4ZSR6</accession>
<dbReference type="Proteomes" id="UP000183987">
    <property type="component" value="Unassembled WGS sequence"/>
</dbReference>
<evidence type="ECO:0000313" key="2">
    <source>
        <dbReference type="EMBL" id="SHF20975.1"/>
    </source>
</evidence>
<dbReference type="AlphaFoldDB" id="A0A1M4ZSR6"/>
<reference evidence="3" key="1">
    <citation type="submission" date="2016-11" db="EMBL/GenBank/DDBJ databases">
        <authorList>
            <person name="Varghese N."/>
            <person name="Submissions S."/>
        </authorList>
    </citation>
    <scope>NUCLEOTIDE SEQUENCE [LARGE SCALE GENOMIC DNA]</scope>
    <source>
        <strain evidence="3">DSM 29326</strain>
    </source>
</reference>
<dbReference type="STRING" id="366533.SAMN05444339_104106"/>
<proteinExistence type="predicted"/>
<dbReference type="Gene3D" id="2.60.120.380">
    <property type="match status" value="1"/>
</dbReference>
<keyword evidence="3" id="KW-1185">Reference proteome</keyword>
<keyword evidence="1" id="KW-0732">Signal</keyword>
<sequence>MRHVLLAIAITAAPLIASAQEVKEVKFAAGNYGTMIEGQVTGQAYIDYRLGAGAGQKMFAELTPRDGGGTVYFNILPPGSDGLAIYNASIDGNSALIDLPEAGTYTIRVYLMGNDEDSGATVPFNLDLSIQ</sequence>
<organism evidence="2 3">
    <name type="scientific">Loktanella atrilutea</name>
    <dbReference type="NCBI Taxonomy" id="366533"/>
    <lineage>
        <taxon>Bacteria</taxon>
        <taxon>Pseudomonadati</taxon>
        <taxon>Pseudomonadota</taxon>
        <taxon>Alphaproteobacteria</taxon>
        <taxon>Rhodobacterales</taxon>
        <taxon>Roseobacteraceae</taxon>
        <taxon>Loktanella</taxon>
    </lineage>
</organism>
<evidence type="ECO:0000256" key="1">
    <source>
        <dbReference type="SAM" id="SignalP"/>
    </source>
</evidence>
<dbReference type="RefSeq" id="WP_072857153.1">
    <property type="nucleotide sequence ID" value="NZ_FQUE01000004.1"/>
</dbReference>
<gene>
    <name evidence="2" type="ORF">SAMN05444339_104106</name>
</gene>
<feature type="chain" id="PRO_5012928687" description="Inhibitor of g-type lysozyme" evidence="1">
    <location>
        <begin position="20"/>
        <end position="131"/>
    </location>
</feature>
<dbReference type="OrthoDB" id="964913at2"/>
<name>A0A1M4ZSR6_LOKAT</name>
<dbReference type="EMBL" id="FQUE01000004">
    <property type="protein sequence ID" value="SHF20975.1"/>
    <property type="molecule type" value="Genomic_DNA"/>
</dbReference>